<organism evidence="2 3">
    <name type="scientific">Paraburkholderia rhynchosiae</name>
    <dbReference type="NCBI Taxonomy" id="487049"/>
    <lineage>
        <taxon>Bacteria</taxon>
        <taxon>Pseudomonadati</taxon>
        <taxon>Pseudomonadota</taxon>
        <taxon>Betaproteobacteria</taxon>
        <taxon>Burkholderiales</taxon>
        <taxon>Burkholderiaceae</taxon>
        <taxon>Paraburkholderia</taxon>
    </lineage>
</organism>
<gene>
    <name evidence="2" type="ORF">LMG27174_05177</name>
</gene>
<evidence type="ECO:0000256" key="1">
    <source>
        <dbReference type="SAM" id="MobiDB-lite"/>
    </source>
</evidence>
<dbReference type="Proteomes" id="UP000494205">
    <property type="component" value="Unassembled WGS sequence"/>
</dbReference>
<evidence type="ECO:0000313" key="2">
    <source>
        <dbReference type="EMBL" id="CAB3723749.1"/>
    </source>
</evidence>
<feature type="region of interest" description="Disordered" evidence="1">
    <location>
        <begin position="54"/>
        <end position="74"/>
    </location>
</feature>
<reference evidence="2 3" key="1">
    <citation type="submission" date="2020-04" db="EMBL/GenBank/DDBJ databases">
        <authorList>
            <person name="De Canck E."/>
        </authorList>
    </citation>
    <scope>NUCLEOTIDE SEQUENCE [LARGE SCALE GENOMIC DNA]</scope>
    <source>
        <strain evidence="2 3">LMG 27174</strain>
    </source>
</reference>
<sequence>MKIDGFISLEFAVGALRIQQGGRRSYIRCDGFHMPENDVMRANLHHSLNATVEVHHSRGKRRGASPEPAPGPSLEFFVRQKRARKALRKVLFGSRQNVDNEVAGRLYVSK</sequence>
<proteinExistence type="predicted"/>
<accession>A0A6J5C2Z0</accession>
<protein>
    <submittedName>
        <fullName evidence="2">Uncharacterized protein</fullName>
    </submittedName>
</protein>
<evidence type="ECO:0000313" key="3">
    <source>
        <dbReference type="Proteomes" id="UP000494205"/>
    </source>
</evidence>
<dbReference type="AlphaFoldDB" id="A0A6J5C2Z0"/>
<name>A0A6J5C2Z0_9BURK</name>
<dbReference type="EMBL" id="CADIJZ010000022">
    <property type="protein sequence ID" value="CAB3723749.1"/>
    <property type="molecule type" value="Genomic_DNA"/>
</dbReference>